<dbReference type="AlphaFoldDB" id="A0A059Y2F1"/>
<dbReference type="EMBL" id="CP007243">
    <property type="protein sequence ID" value="AIA31731.1"/>
    <property type="molecule type" value="Genomic_DNA"/>
</dbReference>
<feature type="compositionally biased region" description="Polar residues" evidence="2">
    <location>
        <begin position="1"/>
        <end position="12"/>
    </location>
</feature>
<feature type="binding site" evidence="1">
    <location>
        <begin position="293"/>
        <end position="294"/>
    </location>
    <ligand>
        <name>L-histidine</name>
        <dbReference type="ChEBI" id="CHEBI:57595"/>
    </ligand>
</feature>
<dbReference type="SUPFAM" id="SSF55681">
    <property type="entry name" value="Class II aaRS and biotin synthetases"/>
    <property type="match status" value="1"/>
</dbReference>
<feature type="domain" description="Class II Histidinyl-tRNA synthetase (HisRS)-like catalytic core" evidence="3">
    <location>
        <begin position="34"/>
        <end position="339"/>
    </location>
</feature>
<evidence type="ECO:0000313" key="5">
    <source>
        <dbReference type="Proteomes" id="UP000027059"/>
    </source>
</evidence>
<organism evidence="4 5">
    <name type="scientific">Leptospirillum ferriphilum YSK</name>
    <dbReference type="NCBI Taxonomy" id="1441628"/>
    <lineage>
        <taxon>Bacteria</taxon>
        <taxon>Pseudomonadati</taxon>
        <taxon>Nitrospirota</taxon>
        <taxon>Nitrospiria</taxon>
        <taxon>Nitrospirales</taxon>
        <taxon>Nitrospiraceae</taxon>
        <taxon>Leptospirillum</taxon>
    </lineage>
</organism>
<keyword evidence="5" id="KW-1185">Reference proteome</keyword>
<feature type="region of interest" description="Disordered" evidence="2">
    <location>
        <begin position="1"/>
        <end position="24"/>
    </location>
</feature>
<dbReference type="PANTHER" id="PTHR43707">
    <property type="entry name" value="HISTIDYL-TRNA SYNTHETASE"/>
    <property type="match status" value="1"/>
</dbReference>
<dbReference type="Proteomes" id="UP000027059">
    <property type="component" value="Chromosome"/>
</dbReference>
<dbReference type="RefSeq" id="WP_038505330.1">
    <property type="nucleotide sequence ID" value="NZ_CP007243.1"/>
</dbReference>
<dbReference type="GO" id="GO:0006427">
    <property type="term" value="P:histidyl-tRNA aminoacylation"/>
    <property type="evidence" value="ECO:0007669"/>
    <property type="project" value="TreeGrafter"/>
</dbReference>
<dbReference type="GO" id="GO:0005737">
    <property type="term" value="C:cytoplasm"/>
    <property type="evidence" value="ECO:0007669"/>
    <property type="project" value="InterPro"/>
</dbReference>
<dbReference type="PANTHER" id="PTHR43707:SF1">
    <property type="entry name" value="HISTIDINE--TRNA LIGASE, MITOCHONDRIAL-RELATED"/>
    <property type="match status" value="1"/>
</dbReference>
<dbReference type="InterPro" id="IPR004516">
    <property type="entry name" value="HisRS/HisZ"/>
</dbReference>
<accession>A0A059Y2F1</accession>
<protein>
    <recommendedName>
        <fullName evidence="3">Class II Histidinyl-tRNA synthetase (HisRS)-like catalytic core domain-containing protein</fullName>
    </recommendedName>
</protein>
<reference evidence="4 5" key="2">
    <citation type="journal article" date="2015" name="Biomed. Res. Int.">
        <title>Effects of Arsenite Resistance on the Growth and Functional Gene Expression of Leptospirillum ferriphilum and Acidithiobacillus thiooxidans in Pure Culture and Coculture.</title>
        <authorList>
            <person name="Jiang H."/>
            <person name="Liang Y."/>
            <person name="Yin H."/>
            <person name="Xiao Y."/>
            <person name="Guo X."/>
            <person name="Xu Y."/>
            <person name="Hu Q."/>
            <person name="Liu H."/>
            <person name="Liu X."/>
        </authorList>
    </citation>
    <scope>NUCLEOTIDE SEQUENCE [LARGE SCALE GENOMIC DNA]</scope>
    <source>
        <strain evidence="4 5">YSK</strain>
    </source>
</reference>
<evidence type="ECO:0000259" key="3">
    <source>
        <dbReference type="Pfam" id="PF13393"/>
    </source>
</evidence>
<dbReference type="OrthoDB" id="9769617at2"/>
<feature type="binding site" evidence="1">
    <location>
        <position position="139"/>
    </location>
    <ligand>
        <name>L-histidine</name>
        <dbReference type="ChEBI" id="CHEBI:57595"/>
    </ligand>
</feature>
<proteinExistence type="predicted"/>
<dbReference type="InterPro" id="IPR045864">
    <property type="entry name" value="aa-tRNA-synth_II/BPL/LPL"/>
</dbReference>
<dbReference type="CDD" id="cd00773">
    <property type="entry name" value="HisRS-like_core"/>
    <property type="match status" value="1"/>
</dbReference>
<dbReference type="KEGG" id="lfp:Y981_06725"/>
<evidence type="ECO:0000256" key="2">
    <source>
        <dbReference type="SAM" id="MobiDB-lite"/>
    </source>
</evidence>
<sequence length="437" mass="48961">MKKPQSPASLPTNGEKITRGHTPKGVGPVFSRIASFRRETTARLLQLFSLWGYTEITLPVFEYLDSLAPGLDPVLQHKAYTLQDRGSGHVLLLRPDATAQIARLVAQGQENTTEVQKYAYSTTVFRHEDHHILERELLQTGIELFGVPNPEADWEILALCREGVRILHLDSPLLSLSHTGLQKAFLEYAGQNLSLPLQSGLQRSFYAHDSIAMTEVLREAGKKDGVLLDVLDKIVGRTHSAQEAIHILERHPVFSSSPDLTRNASSLSQILHLVDAFQNEIRVDFALNPGGPYYSGMVFHLYARGTNQELASGGRYDMLPSLFGKSMPATGFAFHLNRIESLLGYEASETSRTHLDIQLVGKDKQIKDKLIDCAAKLREKGFPSSFRFDETPPEFEKLLSPTLYWNGKDFSLSFPDGKTTRFSELDWDSILSILQER</sequence>
<dbReference type="GO" id="GO:0004821">
    <property type="term" value="F:histidine-tRNA ligase activity"/>
    <property type="evidence" value="ECO:0007669"/>
    <property type="project" value="TreeGrafter"/>
</dbReference>
<dbReference type="PIRSF" id="PIRSF001549">
    <property type="entry name" value="His-tRNA_synth"/>
    <property type="match status" value="1"/>
</dbReference>
<dbReference type="InterPro" id="IPR041715">
    <property type="entry name" value="HisRS-like_core"/>
</dbReference>
<feature type="binding site" evidence="1">
    <location>
        <position position="143"/>
    </location>
    <ligand>
        <name>L-histidine</name>
        <dbReference type="ChEBI" id="CHEBI:57595"/>
    </ligand>
</feature>
<feature type="binding site" evidence="1">
    <location>
        <position position="126"/>
    </location>
    <ligand>
        <name>L-histidine</name>
        <dbReference type="ChEBI" id="CHEBI:57595"/>
    </ligand>
</feature>
<reference evidence="5" key="1">
    <citation type="submission" date="2014-02" db="EMBL/GenBank/DDBJ databases">
        <title>Complete genome sequence and comparative genomic analysis of the nitrogen-fixing bacterium Leptospirillum ferriphilum YSK.</title>
        <authorList>
            <person name="Guo X."/>
            <person name="Yin H."/>
            <person name="Liang Y."/>
            <person name="Hu Q."/>
            <person name="Ma L."/>
            <person name="Xiao Y."/>
            <person name="Zhang X."/>
            <person name="Qiu G."/>
            <person name="Liu X."/>
        </authorList>
    </citation>
    <scope>NUCLEOTIDE SEQUENCE [LARGE SCALE GENOMIC DNA]</scope>
    <source>
        <strain evidence="5">YSK</strain>
    </source>
</reference>
<feature type="binding site" evidence="1">
    <location>
        <begin position="96"/>
        <end position="98"/>
    </location>
    <ligand>
        <name>L-histidine</name>
        <dbReference type="ChEBI" id="CHEBI:57595"/>
    </ligand>
</feature>
<dbReference type="Pfam" id="PF13393">
    <property type="entry name" value="tRNA-synt_His"/>
    <property type="match status" value="1"/>
</dbReference>
<dbReference type="Gene3D" id="3.30.930.10">
    <property type="entry name" value="Bira Bifunctional Protein, Domain 2"/>
    <property type="match status" value="1"/>
</dbReference>
<name>A0A059Y2F1_9BACT</name>
<evidence type="ECO:0000313" key="4">
    <source>
        <dbReference type="EMBL" id="AIA31731.1"/>
    </source>
</evidence>
<gene>
    <name evidence="4" type="ORF">Y981_06725</name>
</gene>
<evidence type="ECO:0000256" key="1">
    <source>
        <dbReference type="PIRSR" id="PIRSR001549-1"/>
    </source>
</evidence>
<dbReference type="HOGENOM" id="CLU_025113_0_2_0"/>